<proteinExistence type="predicted"/>
<sequence>MPKKTSAPKKVLDAKKAAADAEKEAKSKGARKPGTETGSAKTKGKPPATKGSGVKAGEYKPS</sequence>
<evidence type="ECO:0000256" key="1">
    <source>
        <dbReference type="SAM" id="MobiDB-lite"/>
    </source>
</evidence>
<organism evidence="2">
    <name type="scientific">Edafosvirus sp</name>
    <dbReference type="NCBI Taxonomy" id="2487765"/>
    <lineage>
        <taxon>Viruses</taxon>
        <taxon>Varidnaviria</taxon>
        <taxon>Bamfordvirae</taxon>
        <taxon>Nucleocytoviricota</taxon>
        <taxon>Megaviricetes</taxon>
        <taxon>Imitervirales</taxon>
        <taxon>Mimiviridae</taxon>
        <taxon>Klosneuvirinae</taxon>
    </lineage>
</organism>
<name>A0A3G4ZSB8_9VIRU</name>
<evidence type="ECO:0000313" key="2">
    <source>
        <dbReference type="EMBL" id="AYV77787.1"/>
    </source>
</evidence>
<protein>
    <submittedName>
        <fullName evidence="2">Uncharacterized protein</fullName>
    </submittedName>
</protein>
<accession>A0A3G4ZSB8</accession>
<reference evidence="2" key="1">
    <citation type="submission" date="2018-10" db="EMBL/GenBank/DDBJ databases">
        <title>Hidden diversity of soil giant viruses.</title>
        <authorList>
            <person name="Schulz F."/>
            <person name="Alteio L."/>
            <person name="Goudeau D."/>
            <person name="Ryan E.M."/>
            <person name="Malmstrom R.R."/>
            <person name="Blanchard J."/>
            <person name="Woyke T."/>
        </authorList>
    </citation>
    <scope>NUCLEOTIDE SEQUENCE</scope>
    <source>
        <strain evidence="2">EDV1</strain>
    </source>
</reference>
<feature type="compositionally biased region" description="Basic and acidic residues" evidence="1">
    <location>
        <begin position="10"/>
        <end position="27"/>
    </location>
</feature>
<dbReference type="EMBL" id="MK072066">
    <property type="protein sequence ID" value="AYV77787.1"/>
    <property type="molecule type" value="Genomic_DNA"/>
</dbReference>
<feature type="region of interest" description="Disordered" evidence="1">
    <location>
        <begin position="1"/>
        <end position="62"/>
    </location>
</feature>
<gene>
    <name evidence="2" type="ORF">Edafosvirus1_118</name>
</gene>